<evidence type="ECO:0000313" key="2">
    <source>
        <dbReference type="EMBL" id="NHN87882.1"/>
    </source>
</evidence>
<keyword evidence="1" id="KW-0732">Signal</keyword>
<name>A0ABX0JYC3_9PROT</name>
<dbReference type="RefSeq" id="WP_173569164.1">
    <property type="nucleotide sequence ID" value="NZ_WOSY01000003.1"/>
</dbReference>
<dbReference type="SUPFAM" id="SSF52833">
    <property type="entry name" value="Thioredoxin-like"/>
    <property type="match status" value="1"/>
</dbReference>
<gene>
    <name evidence="2" type="ORF">GOB81_04440</name>
</gene>
<reference evidence="2 3" key="1">
    <citation type="journal article" date="2020" name="Int. J. Syst. Evol. Microbiol.">
        <title>Novel acetic acid bacteria from cider fermentations: Acetobacter conturbans sp. nov. and Acetobacter fallax sp. nov.</title>
        <authorList>
            <person name="Sombolestani A.S."/>
            <person name="Cleenwerck I."/>
            <person name="Cnockaert M."/>
            <person name="Borremans W."/>
            <person name="Wieme A.D."/>
            <person name="De Vuyst L."/>
            <person name="Vandamme P."/>
        </authorList>
    </citation>
    <scope>NUCLEOTIDE SEQUENCE [LARGE SCALE GENOMIC DNA]</scope>
    <source>
        <strain evidence="2 3">LMG 1627</strain>
    </source>
</reference>
<evidence type="ECO:0000256" key="1">
    <source>
        <dbReference type="SAM" id="SignalP"/>
    </source>
</evidence>
<protein>
    <submittedName>
        <fullName evidence="2">Thiol reductase thioredoxin</fullName>
    </submittedName>
</protein>
<dbReference type="Pfam" id="PF13899">
    <property type="entry name" value="Thioredoxin_7"/>
    <property type="match status" value="1"/>
</dbReference>
<organism evidence="2 3">
    <name type="scientific">Acetobacter conturbans</name>
    <dbReference type="NCBI Taxonomy" id="1737472"/>
    <lineage>
        <taxon>Bacteria</taxon>
        <taxon>Pseudomonadati</taxon>
        <taxon>Pseudomonadota</taxon>
        <taxon>Alphaproteobacteria</taxon>
        <taxon>Acetobacterales</taxon>
        <taxon>Acetobacteraceae</taxon>
        <taxon>Acetobacter</taxon>
    </lineage>
</organism>
<keyword evidence="3" id="KW-1185">Reference proteome</keyword>
<comment type="caution">
    <text evidence="2">The sequence shown here is derived from an EMBL/GenBank/DDBJ whole genome shotgun (WGS) entry which is preliminary data.</text>
</comment>
<dbReference type="EMBL" id="WOSY01000003">
    <property type="protein sequence ID" value="NHN87882.1"/>
    <property type="molecule type" value="Genomic_DNA"/>
</dbReference>
<dbReference type="InterPro" id="IPR036249">
    <property type="entry name" value="Thioredoxin-like_sf"/>
</dbReference>
<dbReference type="Proteomes" id="UP000631653">
    <property type="component" value="Unassembled WGS sequence"/>
</dbReference>
<accession>A0ABX0JYC3</accession>
<feature type="signal peptide" evidence="1">
    <location>
        <begin position="1"/>
        <end position="26"/>
    </location>
</feature>
<feature type="chain" id="PRO_5045617701" evidence="1">
    <location>
        <begin position="27"/>
        <end position="173"/>
    </location>
</feature>
<sequence>MRLNTLMLRAMMGIVAGGLTCSVALARTMTPTPTLTNEPVRPVVVPYAASQGASAAVAGAFSRAKVSGRPVLLIFGGNWSPDCWAVSGVLALPSVSAWVAQNFEVALVNVARRNENMDISRQYGAEVEAVPAVLVLSADGKLLNGGAVLALSHARQMTSQAIVDLLAAWGSKG</sequence>
<proteinExistence type="predicted"/>
<dbReference type="Gene3D" id="3.40.30.10">
    <property type="entry name" value="Glutaredoxin"/>
    <property type="match status" value="1"/>
</dbReference>
<evidence type="ECO:0000313" key="3">
    <source>
        <dbReference type="Proteomes" id="UP000631653"/>
    </source>
</evidence>